<accession>A0AB39SAW0</accession>
<dbReference type="RefSeq" id="WP_369260225.1">
    <property type="nucleotide sequence ID" value="NZ_CP163440.1"/>
</dbReference>
<protein>
    <submittedName>
        <fullName evidence="1">Uncharacterized protein</fullName>
    </submittedName>
</protein>
<organism evidence="1">
    <name type="scientific">Streptomyces sp. R35</name>
    <dbReference type="NCBI Taxonomy" id="3238630"/>
    <lineage>
        <taxon>Bacteria</taxon>
        <taxon>Bacillati</taxon>
        <taxon>Actinomycetota</taxon>
        <taxon>Actinomycetes</taxon>
        <taxon>Kitasatosporales</taxon>
        <taxon>Streptomycetaceae</taxon>
        <taxon>Streptomyces</taxon>
    </lineage>
</organism>
<dbReference type="EMBL" id="CP163440">
    <property type="protein sequence ID" value="XDQ63396.1"/>
    <property type="molecule type" value="Genomic_DNA"/>
</dbReference>
<evidence type="ECO:0000313" key="1">
    <source>
        <dbReference type="EMBL" id="XDQ63396.1"/>
    </source>
</evidence>
<name>A0AB39SAW0_9ACTN</name>
<sequence>MGSAQVWTPLLGVAVGGGLSCLAQFTAGRQAGRSEDKRQAAQLAEARRTERLDLLREFIALAQEGIRIAEQRKRAPDPLATPAEWLEAARSLIDRLWVCERMIRVLFGDEFFQRAWDYASAVDHVIWEHQLSDEEMWDHLREHQTRFLNAARREVA</sequence>
<gene>
    <name evidence="1" type="ORF">AB5J50_22640</name>
</gene>
<reference evidence="1" key="1">
    <citation type="submission" date="2024-07" db="EMBL/GenBank/DDBJ databases">
        <authorList>
            <person name="Yu S.T."/>
        </authorList>
    </citation>
    <scope>NUCLEOTIDE SEQUENCE</scope>
    <source>
        <strain evidence="1">R35</strain>
    </source>
</reference>
<dbReference type="AlphaFoldDB" id="A0AB39SAW0"/>
<proteinExistence type="predicted"/>